<dbReference type="Proteomes" id="UP000292939">
    <property type="component" value="Chromosome"/>
</dbReference>
<proteinExistence type="predicted"/>
<dbReference type="InterPro" id="IPR006674">
    <property type="entry name" value="HD_domain"/>
</dbReference>
<dbReference type="PROSITE" id="PS51831">
    <property type="entry name" value="HD"/>
    <property type="match status" value="1"/>
</dbReference>
<dbReference type="InterPro" id="IPR037522">
    <property type="entry name" value="HD_GYP_dom"/>
</dbReference>
<feature type="domain" description="HD" evidence="1">
    <location>
        <begin position="168"/>
        <end position="291"/>
    </location>
</feature>
<dbReference type="Pfam" id="PF11871">
    <property type="entry name" value="DUF3391"/>
    <property type="match status" value="1"/>
</dbReference>
<dbReference type="SUPFAM" id="SSF109604">
    <property type="entry name" value="HD-domain/PDEase-like"/>
    <property type="match status" value="1"/>
</dbReference>
<dbReference type="InterPro" id="IPR003607">
    <property type="entry name" value="HD/PDEase_dom"/>
</dbReference>
<evidence type="ECO:0000313" key="3">
    <source>
        <dbReference type="EMBL" id="QBK06056.1"/>
    </source>
</evidence>
<evidence type="ECO:0000259" key="1">
    <source>
        <dbReference type="PROSITE" id="PS51831"/>
    </source>
</evidence>
<dbReference type="OrthoDB" id="9764808at2"/>
<dbReference type="SMART" id="SM00471">
    <property type="entry name" value="HDc"/>
    <property type="match status" value="1"/>
</dbReference>
<gene>
    <name evidence="3" type="ORF">DW355_16185</name>
</gene>
<dbReference type="EMBL" id="CP031395">
    <property type="protein sequence ID" value="QBK06056.1"/>
    <property type="molecule type" value="Genomic_DNA"/>
</dbReference>
<protein>
    <submittedName>
        <fullName evidence="3">HD-GYP domain-containing protein</fullName>
    </submittedName>
</protein>
<dbReference type="GO" id="GO:0008081">
    <property type="term" value="F:phosphoric diester hydrolase activity"/>
    <property type="evidence" value="ECO:0007669"/>
    <property type="project" value="UniProtKB-ARBA"/>
</dbReference>
<dbReference type="InterPro" id="IPR006675">
    <property type="entry name" value="HDIG_dom"/>
</dbReference>
<dbReference type="CDD" id="cd00077">
    <property type="entry name" value="HDc"/>
    <property type="match status" value="1"/>
</dbReference>
<accession>A0A4P6UMT5</accession>
<sequence length="420" mass="46828">MLKCINVDRLELGMWIEELRGSWMDHPFWRDSFFLDSREDLERILASSVREVWIDTDKGMDVPANVPVTTVRETAARVAQQMAASASTPPLPPRLKPTEPLHAELKRAAHICAQAKDTVVSMFQEARMGHAIDTGSARHLVEQISHSINRNASALISMARLKEADDYTYMHSVAVCALMIALARQLGLDDQQTEAAGMAGLLHDLGKASTPKEVLDKPGQLTEQEFAIMRDHPVKGYEILREMRNLPPEALDVVLHHHEKVDGSGYPRGLKGEEISLYAKMGAVCDVYDAITSNRPYKAGWDPAESLHKMAEWAGGHFDPRVFQAFVKSLGIYPIGSLLRLNSSSPGALSGLMLGIVVDQSERALTKPIIRTFYSVERDRRIPPQTFNLSTLDCPVRIVSRENPANWNFSNLDKLWLEAA</sequence>
<name>A0A4P6UMT5_9BURK</name>
<dbReference type="AlphaFoldDB" id="A0A4P6UMT5"/>
<evidence type="ECO:0000313" key="4">
    <source>
        <dbReference type="Proteomes" id="UP000292939"/>
    </source>
</evidence>
<reference evidence="3 4" key="1">
    <citation type="submission" date="2018-07" db="EMBL/GenBank/DDBJ databases">
        <title>Exploring interactions and the metabolic potential of the ultra-small soil bacteria Hylemonella gracilis.</title>
        <authorList>
            <person name="Tyc O."/>
            <person name="Kulkarni P."/>
            <person name="Gawehns F."/>
            <person name="Hundscheid M."/>
            <person name="Zweers H."/>
            <person name="Garbeva P."/>
        </authorList>
    </citation>
    <scope>NUCLEOTIDE SEQUENCE [LARGE SCALE GENOMIC DNA]</scope>
    <source>
        <strain evidence="3 4">NS1</strain>
    </source>
</reference>
<dbReference type="PANTHER" id="PTHR43155">
    <property type="entry name" value="CYCLIC DI-GMP PHOSPHODIESTERASE PA4108-RELATED"/>
    <property type="match status" value="1"/>
</dbReference>
<dbReference type="Pfam" id="PF13487">
    <property type="entry name" value="HD_5"/>
    <property type="match status" value="1"/>
</dbReference>
<dbReference type="PROSITE" id="PS51832">
    <property type="entry name" value="HD_GYP"/>
    <property type="match status" value="1"/>
</dbReference>
<dbReference type="NCBIfam" id="TIGR00277">
    <property type="entry name" value="HDIG"/>
    <property type="match status" value="1"/>
</dbReference>
<organism evidence="3 4">
    <name type="scientific">Hylemonella gracilis</name>
    <dbReference type="NCBI Taxonomy" id="80880"/>
    <lineage>
        <taxon>Bacteria</taxon>
        <taxon>Pseudomonadati</taxon>
        <taxon>Pseudomonadota</taxon>
        <taxon>Betaproteobacteria</taxon>
        <taxon>Burkholderiales</taxon>
        <taxon>Comamonadaceae</taxon>
        <taxon>Hylemonella</taxon>
    </lineage>
</organism>
<evidence type="ECO:0000259" key="2">
    <source>
        <dbReference type="PROSITE" id="PS51832"/>
    </source>
</evidence>
<dbReference type="RefSeq" id="WP_131281657.1">
    <property type="nucleotide sequence ID" value="NZ_CP031395.1"/>
</dbReference>
<dbReference type="PANTHER" id="PTHR43155:SF2">
    <property type="entry name" value="CYCLIC DI-GMP PHOSPHODIESTERASE PA4108"/>
    <property type="match status" value="1"/>
</dbReference>
<dbReference type="Gene3D" id="1.10.3210.10">
    <property type="entry name" value="Hypothetical protein af1432"/>
    <property type="match status" value="1"/>
</dbReference>
<feature type="domain" description="HD-GYP" evidence="2">
    <location>
        <begin position="144"/>
        <end position="342"/>
    </location>
</feature>
<dbReference type="KEGG" id="hgr:DW355_16185"/>
<dbReference type="InterPro" id="IPR021812">
    <property type="entry name" value="DUF3391"/>
</dbReference>